<evidence type="ECO:0000313" key="2">
    <source>
        <dbReference type="EMBL" id="KAJ8462895.1"/>
    </source>
</evidence>
<feature type="compositionally biased region" description="Basic and acidic residues" evidence="1">
    <location>
        <begin position="169"/>
        <end position="179"/>
    </location>
</feature>
<sequence>MTGKPHAAGHSIKLGRPRYKTASDAQSRGASAKSSRYTLEPDEGVVEPGEDVQHACEQEPSERAAKHRTEVEYWPTNNPLEEFGNSGVPLYQTVDPSWLSSSSSALADVEVELDIETAWGCSDFDANGGARSPELDEIEVESASEPNVPCSESVQDVEVISEDSAGESSESKPDDADSF</sequence>
<accession>A0AAD7TK74</accession>
<evidence type="ECO:0000256" key="1">
    <source>
        <dbReference type="SAM" id="MobiDB-lite"/>
    </source>
</evidence>
<dbReference type="AlphaFoldDB" id="A0AAD7TK74"/>
<proteinExistence type="predicted"/>
<feature type="compositionally biased region" description="Basic and acidic residues" evidence="1">
    <location>
        <begin position="51"/>
        <end position="69"/>
    </location>
</feature>
<dbReference type="Proteomes" id="UP001215151">
    <property type="component" value="Unassembled WGS sequence"/>
</dbReference>
<protein>
    <submittedName>
        <fullName evidence="2">Uncharacterized protein</fullName>
    </submittedName>
</protein>
<evidence type="ECO:0000313" key="3">
    <source>
        <dbReference type="Proteomes" id="UP001215151"/>
    </source>
</evidence>
<name>A0AAD7TK74_9APHY</name>
<feature type="compositionally biased region" description="Acidic residues" evidence="1">
    <location>
        <begin position="40"/>
        <end position="50"/>
    </location>
</feature>
<keyword evidence="3" id="KW-1185">Reference proteome</keyword>
<feature type="region of interest" description="Disordered" evidence="1">
    <location>
        <begin position="138"/>
        <end position="179"/>
    </location>
</feature>
<feature type="compositionally biased region" description="Polar residues" evidence="1">
    <location>
        <begin position="23"/>
        <end position="37"/>
    </location>
</feature>
<feature type="region of interest" description="Disordered" evidence="1">
    <location>
        <begin position="1"/>
        <end position="69"/>
    </location>
</feature>
<gene>
    <name evidence="2" type="ORF">ONZ51_g10604</name>
</gene>
<reference evidence="2" key="1">
    <citation type="submission" date="2022-11" db="EMBL/GenBank/DDBJ databases">
        <title>Genome Sequence of Cubamyces cubensis.</title>
        <authorList>
            <person name="Buettner E."/>
        </authorList>
    </citation>
    <scope>NUCLEOTIDE SEQUENCE</scope>
    <source>
        <strain evidence="2">MPL-01</strain>
    </source>
</reference>
<organism evidence="2 3">
    <name type="scientific">Trametes cubensis</name>
    <dbReference type="NCBI Taxonomy" id="1111947"/>
    <lineage>
        <taxon>Eukaryota</taxon>
        <taxon>Fungi</taxon>
        <taxon>Dikarya</taxon>
        <taxon>Basidiomycota</taxon>
        <taxon>Agaricomycotina</taxon>
        <taxon>Agaricomycetes</taxon>
        <taxon>Polyporales</taxon>
        <taxon>Polyporaceae</taxon>
        <taxon>Trametes</taxon>
    </lineage>
</organism>
<comment type="caution">
    <text evidence="2">The sequence shown here is derived from an EMBL/GenBank/DDBJ whole genome shotgun (WGS) entry which is preliminary data.</text>
</comment>
<dbReference type="EMBL" id="JAPEVG010000431">
    <property type="protein sequence ID" value="KAJ8462895.1"/>
    <property type="molecule type" value="Genomic_DNA"/>
</dbReference>